<protein>
    <submittedName>
        <fullName evidence="6">Integrase</fullName>
    </submittedName>
</protein>
<proteinExistence type="predicted"/>
<evidence type="ECO:0000313" key="6">
    <source>
        <dbReference type="EMBL" id="KJF38121.1"/>
    </source>
</evidence>
<dbReference type="Pfam" id="PF03811">
    <property type="entry name" value="Zn_ribbon_InsA"/>
    <property type="match status" value="1"/>
</dbReference>
<dbReference type="InterPro" id="IPR032874">
    <property type="entry name" value="DDE_dom"/>
</dbReference>
<keyword evidence="7" id="KW-1185">Reference proteome</keyword>
<dbReference type="InterPro" id="IPR001584">
    <property type="entry name" value="Integrase_cat-core"/>
</dbReference>
<keyword evidence="4" id="KW-0233">DNA recombination</keyword>
<dbReference type="InterPro" id="IPR003220">
    <property type="entry name" value="InsA_N_dom_Znf"/>
</dbReference>
<evidence type="ECO:0000256" key="2">
    <source>
        <dbReference type="ARBA" id="ARBA00022578"/>
    </source>
</evidence>
<keyword evidence="2" id="KW-0815">Transposition</keyword>
<dbReference type="EMBL" id="JXXK01000098">
    <property type="protein sequence ID" value="KJF38121.1"/>
    <property type="molecule type" value="Genomic_DNA"/>
</dbReference>
<evidence type="ECO:0000256" key="3">
    <source>
        <dbReference type="ARBA" id="ARBA00023125"/>
    </source>
</evidence>
<sequence>MAKLYQISCPKCNNKTDFYRYGKDSHGHQKYRCKKCWYQWAPETPERVYTRTKSYPSCPICGKATFLHHDMEHYSDYRCCDKKCNHSMFVPKPTAISAPSMSQLFGKTDFKRMRYPVHVILTALSMFYLGKNSFRNIALILHTVMNVQVSHTTISNWCTNFAPMFQNMALQLIPALNFNSDEWHADETVVKIQGKKYYLWLILDSETRFVLGFHLDRHRDSPQAFTILEAVKNLGSPRAIVSDRYFAYQMPVKTLHGVQHIRVESFHDDITNNLIECFNKQFKAWYKTKQGFSSFASANNLISMFIFFYNFVRPHSALNGLTPAQCAGLHLPKKRKRELLLVA</sequence>
<dbReference type="CDD" id="cd00350">
    <property type="entry name" value="rubredoxin_like"/>
    <property type="match status" value="1"/>
</dbReference>
<dbReference type="PANTHER" id="PTHR35528">
    <property type="entry name" value="BLL1675 PROTEIN"/>
    <property type="match status" value="1"/>
</dbReference>
<dbReference type="Pfam" id="PF13610">
    <property type="entry name" value="DDE_Tnp_IS240"/>
    <property type="match status" value="1"/>
</dbReference>
<comment type="function">
    <text evidence="1">Involved in the transposition of the insertion sequence.</text>
</comment>
<dbReference type="Gene3D" id="3.30.420.10">
    <property type="entry name" value="Ribonuclease H-like superfamily/Ribonuclease H"/>
    <property type="match status" value="1"/>
</dbReference>
<dbReference type="PROSITE" id="PS50994">
    <property type="entry name" value="INTEGRASE"/>
    <property type="match status" value="1"/>
</dbReference>
<evidence type="ECO:0000313" key="7">
    <source>
        <dbReference type="Proteomes" id="UP000032483"/>
    </source>
</evidence>
<dbReference type="InterPro" id="IPR012337">
    <property type="entry name" value="RNaseH-like_sf"/>
</dbReference>
<dbReference type="PANTHER" id="PTHR35528:SF3">
    <property type="entry name" value="BLL1675 PROTEIN"/>
    <property type="match status" value="1"/>
</dbReference>
<dbReference type="RefSeq" id="WP_050006811.1">
    <property type="nucleotide sequence ID" value="NZ_JXXK01000098.1"/>
</dbReference>
<dbReference type="Proteomes" id="UP000032483">
    <property type="component" value="Unassembled WGS sequence"/>
</dbReference>
<organism evidence="6 7">
    <name type="scientific">Ruthenibacterium lactatiformans</name>
    <dbReference type="NCBI Taxonomy" id="1550024"/>
    <lineage>
        <taxon>Bacteria</taxon>
        <taxon>Bacillati</taxon>
        <taxon>Bacillota</taxon>
        <taxon>Clostridia</taxon>
        <taxon>Eubacteriales</taxon>
        <taxon>Oscillospiraceae</taxon>
        <taxon>Ruthenibacterium</taxon>
    </lineage>
</organism>
<dbReference type="GO" id="GO:0003677">
    <property type="term" value="F:DNA binding"/>
    <property type="evidence" value="ECO:0007669"/>
    <property type="project" value="UniProtKB-KW"/>
</dbReference>
<keyword evidence="3" id="KW-0238">DNA-binding</keyword>
<name>A0A0D8IUY2_9FIRM</name>
<gene>
    <name evidence="6" type="ORF">TQ39_19945</name>
</gene>
<reference evidence="6" key="1">
    <citation type="submission" date="2015-02" db="EMBL/GenBank/DDBJ databases">
        <title>A novel member of the family Ruminococcaceae isolated from human feces.</title>
        <authorList>
            <person name="Shkoporov A.N."/>
            <person name="Chaplin A.V."/>
            <person name="Motuzova O.V."/>
            <person name="Kafarskaia L.I."/>
            <person name="Khokhlova E.V."/>
            <person name="Efimov B.A."/>
        </authorList>
    </citation>
    <scope>NUCLEOTIDE SEQUENCE [LARGE SCALE GENOMIC DNA]</scope>
    <source>
        <strain evidence="6">585-1</strain>
    </source>
</reference>
<feature type="domain" description="Integrase catalytic" evidence="5">
    <location>
        <begin position="170"/>
        <end position="331"/>
    </location>
</feature>
<dbReference type="InterPro" id="IPR047930">
    <property type="entry name" value="Transpos_IS6"/>
</dbReference>
<dbReference type="PATRIC" id="fig|1550024.3.peg.4584"/>
<dbReference type="GO" id="GO:0015074">
    <property type="term" value="P:DNA integration"/>
    <property type="evidence" value="ECO:0007669"/>
    <property type="project" value="InterPro"/>
</dbReference>
<dbReference type="NCBIfam" id="NF033587">
    <property type="entry name" value="transpos_IS6"/>
    <property type="match status" value="1"/>
</dbReference>
<comment type="caution">
    <text evidence="6">The sequence shown here is derived from an EMBL/GenBank/DDBJ whole genome shotgun (WGS) entry which is preliminary data.</text>
</comment>
<accession>A0A0D8IUY2</accession>
<evidence type="ECO:0000256" key="1">
    <source>
        <dbReference type="ARBA" id="ARBA00002286"/>
    </source>
</evidence>
<dbReference type="GO" id="GO:0006313">
    <property type="term" value="P:DNA transposition"/>
    <property type="evidence" value="ECO:0007669"/>
    <property type="project" value="InterPro"/>
</dbReference>
<dbReference type="SUPFAM" id="SSF53098">
    <property type="entry name" value="Ribonuclease H-like"/>
    <property type="match status" value="1"/>
</dbReference>
<dbReference type="InterPro" id="IPR052183">
    <property type="entry name" value="IS_Transposase"/>
</dbReference>
<dbReference type="InterPro" id="IPR036397">
    <property type="entry name" value="RNaseH_sf"/>
</dbReference>
<dbReference type="AlphaFoldDB" id="A0A0D8IUY2"/>
<evidence type="ECO:0000256" key="4">
    <source>
        <dbReference type="ARBA" id="ARBA00023172"/>
    </source>
</evidence>
<evidence type="ECO:0000259" key="5">
    <source>
        <dbReference type="PROSITE" id="PS50994"/>
    </source>
</evidence>
<dbReference type="GeneID" id="42858789"/>